<gene>
    <name evidence="1" type="ORF">NA56DRAFT_701595</name>
</gene>
<dbReference type="AlphaFoldDB" id="A0A2J6QAN8"/>
<keyword evidence="2" id="KW-1185">Reference proteome</keyword>
<name>A0A2J6QAN8_9HELO</name>
<dbReference type="EMBL" id="KZ613475">
    <property type="protein sequence ID" value="PMD23308.1"/>
    <property type="molecule type" value="Genomic_DNA"/>
</dbReference>
<proteinExistence type="predicted"/>
<protein>
    <submittedName>
        <fullName evidence="1">Uncharacterized protein</fullName>
    </submittedName>
</protein>
<evidence type="ECO:0000313" key="2">
    <source>
        <dbReference type="Proteomes" id="UP000235672"/>
    </source>
</evidence>
<reference evidence="1 2" key="1">
    <citation type="submission" date="2016-05" db="EMBL/GenBank/DDBJ databases">
        <title>A degradative enzymes factory behind the ericoid mycorrhizal symbiosis.</title>
        <authorList>
            <consortium name="DOE Joint Genome Institute"/>
            <person name="Martino E."/>
            <person name="Morin E."/>
            <person name="Grelet G."/>
            <person name="Kuo A."/>
            <person name="Kohler A."/>
            <person name="Daghino S."/>
            <person name="Barry K."/>
            <person name="Choi C."/>
            <person name="Cichocki N."/>
            <person name="Clum A."/>
            <person name="Copeland A."/>
            <person name="Hainaut M."/>
            <person name="Haridas S."/>
            <person name="Labutti K."/>
            <person name="Lindquist E."/>
            <person name="Lipzen A."/>
            <person name="Khouja H.-R."/>
            <person name="Murat C."/>
            <person name="Ohm R."/>
            <person name="Olson A."/>
            <person name="Spatafora J."/>
            <person name="Veneault-Fourrey C."/>
            <person name="Henrissat B."/>
            <person name="Grigoriev I."/>
            <person name="Martin F."/>
            <person name="Perotto S."/>
        </authorList>
    </citation>
    <scope>NUCLEOTIDE SEQUENCE [LARGE SCALE GENOMIC DNA]</scope>
    <source>
        <strain evidence="1 2">UAMH 7357</strain>
    </source>
</reference>
<accession>A0A2J6QAN8</accession>
<organism evidence="1 2">
    <name type="scientific">Hyaloscypha hepaticicola</name>
    <dbReference type="NCBI Taxonomy" id="2082293"/>
    <lineage>
        <taxon>Eukaryota</taxon>
        <taxon>Fungi</taxon>
        <taxon>Dikarya</taxon>
        <taxon>Ascomycota</taxon>
        <taxon>Pezizomycotina</taxon>
        <taxon>Leotiomycetes</taxon>
        <taxon>Helotiales</taxon>
        <taxon>Hyaloscyphaceae</taxon>
        <taxon>Hyaloscypha</taxon>
    </lineage>
</organism>
<dbReference type="Proteomes" id="UP000235672">
    <property type="component" value="Unassembled WGS sequence"/>
</dbReference>
<evidence type="ECO:0000313" key="1">
    <source>
        <dbReference type="EMBL" id="PMD23308.1"/>
    </source>
</evidence>
<sequence>MLNITENISPLVYAYLDQEISSLKRLVGVILGKQTSRTGVGIFLLGPRGDYYQRASILWYSDGRGIEAGGDCIPHIVNVDAEQNVVGEIENIGAYPLWLHRAEAGVIVNRYGSAFGVELVINWHQAQEKGEETRNFFWNQMTDARRPCFKTGKRYLGAKRNLADERLTEESVLI</sequence>